<dbReference type="GO" id="GO:0003676">
    <property type="term" value="F:nucleic acid binding"/>
    <property type="evidence" value="ECO:0007669"/>
    <property type="project" value="InterPro"/>
</dbReference>
<gene>
    <name evidence="3" type="primary">LOC110801239</name>
</gene>
<dbReference type="InterPro" id="IPR036397">
    <property type="entry name" value="RNaseH_sf"/>
</dbReference>
<dbReference type="Proteomes" id="UP000813463">
    <property type="component" value="Chromosome 3"/>
</dbReference>
<feature type="domain" description="RNase H type-1" evidence="1">
    <location>
        <begin position="151"/>
        <end position="270"/>
    </location>
</feature>
<organism evidence="2 3">
    <name type="scientific">Spinacia oleracea</name>
    <name type="common">Spinach</name>
    <dbReference type="NCBI Taxonomy" id="3562"/>
    <lineage>
        <taxon>Eukaryota</taxon>
        <taxon>Viridiplantae</taxon>
        <taxon>Streptophyta</taxon>
        <taxon>Embryophyta</taxon>
        <taxon>Tracheophyta</taxon>
        <taxon>Spermatophyta</taxon>
        <taxon>Magnoliopsida</taxon>
        <taxon>eudicotyledons</taxon>
        <taxon>Gunneridae</taxon>
        <taxon>Pentapetalae</taxon>
        <taxon>Caryophyllales</taxon>
        <taxon>Chenopodiaceae</taxon>
        <taxon>Chenopodioideae</taxon>
        <taxon>Anserineae</taxon>
        <taxon>Spinacia</taxon>
    </lineage>
</organism>
<dbReference type="Gene3D" id="3.30.420.10">
    <property type="entry name" value="Ribonuclease H-like superfamily/Ribonuclease H"/>
    <property type="match status" value="1"/>
</dbReference>
<evidence type="ECO:0000259" key="1">
    <source>
        <dbReference type="Pfam" id="PF13456"/>
    </source>
</evidence>
<reference evidence="3" key="2">
    <citation type="submission" date="2025-08" db="UniProtKB">
        <authorList>
            <consortium name="RefSeq"/>
        </authorList>
    </citation>
    <scope>IDENTIFICATION</scope>
    <source>
        <tissue evidence="3">Leaf</tissue>
    </source>
</reference>
<proteinExistence type="predicted"/>
<protein>
    <recommendedName>
        <fullName evidence="1">RNase H type-1 domain-containing protein</fullName>
    </recommendedName>
</protein>
<dbReference type="InterPro" id="IPR002156">
    <property type="entry name" value="RNaseH_domain"/>
</dbReference>
<dbReference type="Pfam" id="PF13456">
    <property type="entry name" value="RVT_3"/>
    <property type="match status" value="1"/>
</dbReference>
<name>A0A9R0K8A3_SPIOL</name>
<keyword evidence="2" id="KW-1185">Reference proteome</keyword>
<dbReference type="KEGG" id="soe:110801239"/>
<dbReference type="RefSeq" id="XP_021862271.1">
    <property type="nucleotide sequence ID" value="XM_022006579.1"/>
</dbReference>
<reference evidence="2" key="1">
    <citation type="journal article" date="2021" name="Nat. Commun.">
        <title>Genomic analyses provide insights into spinach domestication and the genetic basis of agronomic traits.</title>
        <authorList>
            <person name="Cai X."/>
            <person name="Sun X."/>
            <person name="Xu C."/>
            <person name="Sun H."/>
            <person name="Wang X."/>
            <person name="Ge C."/>
            <person name="Zhang Z."/>
            <person name="Wang Q."/>
            <person name="Fei Z."/>
            <person name="Jiao C."/>
            <person name="Wang Q."/>
        </authorList>
    </citation>
    <scope>NUCLEOTIDE SEQUENCE [LARGE SCALE GENOMIC DNA]</scope>
    <source>
        <strain evidence="2">cv. Varoflay</strain>
    </source>
</reference>
<dbReference type="GO" id="GO:0004523">
    <property type="term" value="F:RNA-DNA hybrid ribonuclease activity"/>
    <property type="evidence" value="ECO:0007669"/>
    <property type="project" value="InterPro"/>
</dbReference>
<dbReference type="AlphaFoldDB" id="A0A9R0K8A3"/>
<evidence type="ECO:0000313" key="3">
    <source>
        <dbReference type="RefSeq" id="XP_021862271.1"/>
    </source>
</evidence>
<accession>A0A9R0K8A3</accession>
<dbReference type="GeneID" id="110801239"/>
<evidence type="ECO:0000313" key="2">
    <source>
        <dbReference type="Proteomes" id="UP000813463"/>
    </source>
</evidence>
<sequence>MRVDNTYPLCNKNAEDESRLFRDCQVVSHVWRALDLGINTQQDTSIVIQDWITNFMNCMWKEDEPNSSHASNFVANFWGIWLHRNAVVFRNLTPHPRSILEITKKACTDNEEGIEIRQREAEKKIRDQNIHSRPVVILKGDFNTSGFKLLVDGAWKRKKNGDSVVAIGWIIMHDQITIAKGGGRIIASSAIQAEGYSILRGLIEVTQRNIKQITTLSDNRVICSLLKEGRTGALEIAGILEDIRVTAVMFDFCSIVNVSRNNITPAHDLVVAARKHGMVA</sequence>